<feature type="domain" description="RagB/SusD" evidence="7">
    <location>
        <begin position="292"/>
        <end position="603"/>
    </location>
</feature>
<dbReference type="AlphaFoldDB" id="A0A941IX27"/>
<dbReference type="SUPFAM" id="SSF48452">
    <property type="entry name" value="TPR-like"/>
    <property type="match status" value="1"/>
</dbReference>
<organism evidence="9 10">
    <name type="scientific">Carboxylicivirga sediminis</name>
    <dbReference type="NCBI Taxonomy" id="2006564"/>
    <lineage>
        <taxon>Bacteria</taxon>
        <taxon>Pseudomonadati</taxon>
        <taxon>Bacteroidota</taxon>
        <taxon>Bacteroidia</taxon>
        <taxon>Marinilabiliales</taxon>
        <taxon>Marinilabiliaceae</taxon>
        <taxon>Carboxylicivirga</taxon>
    </lineage>
</organism>
<dbReference type="RefSeq" id="WP_212189060.1">
    <property type="nucleotide sequence ID" value="NZ_JAGTAR010000007.1"/>
</dbReference>
<dbReference type="InterPro" id="IPR012944">
    <property type="entry name" value="SusD_RagB_dom"/>
</dbReference>
<dbReference type="InterPro" id="IPR033985">
    <property type="entry name" value="SusD-like_N"/>
</dbReference>
<evidence type="ECO:0000256" key="3">
    <source>
        <dbReference type="ARBA" id="ARBA00022729"/>
    </source>
</evidence>
<dbReference type="InterPro" id="IPR011990">
    <property type="entry name" value="TPR-like_helical_dom_sf"/>
</dbReference>
<evidence type="ECO:0000256" key="5">
    <source>
        <dbReference type="ARBA" id="ARBA00023237"/>
    </source>
</evidence>
<name>A0A941IX27_9BACT</name>
<reference evidence="9" key="1">
    <citation type="journal article" date="2018" name="Int. J. Syst. Evol. Microbiol.">
        <title>Carboxylicivirga sediminis sp. nov., isolated from coastal sediment.</title>
        <authorList>
            <person name="Wang F.Q."/>
            <person name="Ren L.H."/>
            <person name="Zou R.J."/>
            <person name="Sun Y.Z."/>
            <person name="Liu X.J."/>
            <person name="Jiang F."/>
            <person name="Liu L.J."/>
        </authorList>
    </citation>
    <scope>NUCLEOTIDE SEQUENCE</scope>
    <source>
        <strain evidence="9">JR1</strain>
    </source>
</reference>
<proteinExistence type="inferred from homology"/>
<evidence type="ECO:0000259" key="7">
    <source>
        <dbReference type="Pfam" id="PF07980"/>
    </source>
</evidence>
<feature type="signal peptide" evidence="6">
    <location>
        <begin position="1"/>
        <end position="21"/>
    </location>
</feature>
<protein>
    <submittedName>
        <fullName evidence="9">RagB/SusD family nutrient uptake outer membrane protein</fullName>
    </submittedName>
</protein>
<evidence type="ECO:0000313" key="10">
    <source>
        <dbReference type="Proteomes" id="UP000679220"/>
    </source>
</evidence>
<keyword evidence="5" id="KW-0998">Cell outer membrane</keyword>
<comment type="similarity">
    <text evidence="2">Belongs to the SusD family.</text>
</comment>
<evidence type="ECO:0000256" key="2">
    <source>
        <dbReference type="ARBA" id="ARBA00006275"/>
    </source>
</evidence>
<evidence type="ECO:0000259" key="8">
    <source>
        <dbReference type="Pfam" id="PF14322"/>
    </source>
</evidence>
<dbReference type="Gene3D" id="1.25.40.390">
    <property type="match status" value="1"/>
</dbReference>
<evidence type="ECO:0000256" key="4">
    <source>
        <dbReference type="ARBA" id="ARBA00023136"/>
    </source>
</evidence>
<evidence type="ECO:0000256" key="1">
    <source>
        <dbReference type="ARBA" id="ARBA00004442"/>
    </source>
</evidence>
<sequence>MRQIKYISVLFLLLLFNVGCNDDFLNLAPKDELSEATMFSTYDNCKVFAWGFYENLNPYPMGGQNGSYYTPLSWDASGDLIENGYATNGDAYLWERTNIPATDMDWTNRYESIRRANLLIDNVPNANMSNAEKAHWRGVGLFFRSYEYMKLLAKFGGVPWVENALTDADADILFGPRASRDVVADNILRDLKEAVESVKEEGDGENTINSNVVRALLSRFGLFEGTWRKYHGLDDYTKFLEASIAASEKLIVDYPDLIPVYDQIFNSEDLQGKPGIILYRHYIEDDAGYHIMSTNTRSTNHKYDVTRKGVDKFLCKDGQTIWNSPLYQGDKDAYAEFRDRDTRLLIMTPPPYKVNSSGTGVWTPTGNPADEEWIDEMARVSGADGNSMETQYKFLPDRNWSDRITTEVPNFEGLLPTQTASGYRFWKYFSNVSYRTSSRDFNDGPIFRMGEILINHAEAKFELGEFNQAVADETINKLRERGEVAAMNVSAIASDFDPTRDPSVNEILWEIRRERAIELMGEGFRRDDLRRWKKMSYASAPKLGRWIKQSDYKKVIPIQGGAAEGYIQLVPGTPPLFPEHYYLFPLPSEELVLNDALEQNPGWE</sequence>
<feature type="chain" id="PRO_5037027434" evidence="6">
    <location>
        <begin position="22"/>
        <end position="604"/>
    </location>
</feature>
<gene>
    <name evidence="9" type="ORF">KDU71_06255</name>
</gene>
<dbReference type="Proteomes" id="UP000679220">
    <property type="component" value="Unassembled WGS sequence"/>
</dbReference>
<dbReference type="EMBL" id="JAGTAR010000007">
    <property type="protein sequence ID" value="MBR8535153.1"/>
    <property type="molecule type" value="Genomic_DNA"/>
</dbReference>
<evidence type="ECO:0000313" key="9">
    <source>
        <dbReference type="EMBL" id="MBR8535153.1"/>
    </source>
</evidence>
<accession>A0A941IX27</accession>
<keyword evidence="4" id="KW-0472">Membrane</keyword>
<keyword evidence="10" id="KW-1185">Reference proteome</keyword>
<comment type="subcellular location">
    <subcellularLocation>
        <location evidence="1">Cell outer membrane</location>
    </subcellularLocation>
</comment>
<evidence type="ECO:0000256" key="6">
    <source>
        <dbReference type="SAM" id="SignalP"/>
    </source>
</evidence>
<dbReference type="GO" id="GO:0009279">
    <property type="term" value="C:cell outer membrane"/>
    <property type="evidence" value="ECO:0007669"/>
    <property type="project" value="UniProtKB-SubCell"/>
</dbReference>
<dbReference type="Pfam" id="PF14322">
    <property type="entry name" value="SusD-like_3"/>
    <property type="match status" value="1"/>
</dbReference>
<comment type="caution">
    <text evidence="9">The sequence shown here is derived from an EMBL/GenBank/DDBJ whole genome shotgun (WGS) entry which is preliminary data.</text>
</comment>
<dbReference type="Pfam" id="PF07980">
    <property type="entry name" value="SusD_RagB"/>
    <property type="match status" value="1"/>
</dbReference>
<feature type="domain" description="SusD-like N-terminal" evidence="8">
    <location>
        <begin position="102"/>
        <end position="221"/>
    </location>
</feature>
<keyword evidence="3 6" id="KW-0732">Signal</keyword>
<reference evidence="9" key="2">
    <citation type="submission" date="2021-04" db="EMBL/GenBank/DDBJ databases">
        <authorList>
            <person name="Zhang T."/>
            <person name="Zhang Y."/>
            <person name="Lu D."/>
            <person name="Zuo D."/>
            <person name="Du Z."/>
        </authorList>
    </citation>
    <scope>NUCLEOTIDE SEQUENCE</scope>
    <source>
        <strain evidence="9">JR1</strain>
    </source>
</reference>